<dbReference type="GO" id="GO:0000272">
    <property type="term" value="P:polysaccharide catabolic process"/>
    <property type="evidence" value="ECO:0007669"/>
    <property type="project" value="InterPro"/>
</dbReference>
<proteinExistence type="predicted"/>
<dbReference type="Gene3D" id="2.60.40.4130">
    <property type="match status" value="1"/>
</dbReference>
<accession>A0A1F5T503</accession>
<organism evidence="1 2">
    <name type="scientific">Candidatus Falkowbacteria bacterium RIFOXYC2_FULL_48_21</name>
    <dbReference type="NCBI Taxonomy" id="1798005"/>
    <lineage>
        <taxon>Bacteria</taxon>
        <taxon>Candidatus Falkowiibacteriota</taxon>
    </lineage>
</organism>
<evidence type="ECO:0000313" key="2">
    <source>
        <dbReference type="Proteomes" id="UP000178656"/>
    </source>
</evidence>
<evidence type="ECO:0008006" key="3">
    <source>
        <dbReference type="Google" id="ProtNLM"/>
    </source>
</evidence>
<protein>
    <recommendedName>
        <fullName evidence="3">Dockerin domain-containing protein</fullName>
    </recommendedName>
</protein>
<dbReference type="Proteomes" id="UP000178656">
    <property type="component" value="Unassembled WGS sequence"/>
</dbReference>
<dbReference type="EMBL" id="MFGM01000085">
    <property type="protein sequence ID" value="OGF34050.1"/>
    <property type="molecule type" value="Genomic_DNA"/>
</dbReference>
<dbReference type="AlphaFoldDB" id="A0A1F5T503"/>
<name>A0A1F5T503_9BACT</name>
<sequence>MNYFFLGAVVLLAAAIPVLCLAVAGKNVTMSVTIIDPHNCYTKIIATPEKVATTGNFVGTLNRQVDGKLFFMQTGANWTNASMTYEAVEKSLPTIGATEYYNHSGICGQTGDMVYKTKKHLAKRISNVALNGVVNLDFTQGDTYCLKAGDINADYGDNKINSLDMSILVNDWNEGDVRADLNSDVKVNSLDSSILLANFNLSGD</sequence>
<gene>
    <name evidence="1" type="ORF">A2482_03425</name>
</gene>
<reference evidence="1 2" key="1">
    <citation type="journal article" date="2016" name="Nat. Commun.">
        <title>Thousands of microbial genomes shed light on interconnected biogeochemical processes in an aquifer system.</title>
        <authorList>
            <person name="Anantharaman K."/>
            <person name="Brown C.T."/>
            <person name="Hug L.A."/>
            <person name="Sharon I."/>
            <person name="Castelle C.J."/>
            <person name="Probst A.J."/>
            <person name="Thomas B.C."/>
            <person name="Singh A."/>
            <person name="Wilkins M.J."/>
            <person name="Karaoz U."/>
            <person name="Brodie E.L."/>
            <person name="Williams K.H."/>
            <person name="Hubbard S.S."/>
            <person name="Banfield J.F."/>
        </authorList>
    </citation>
    <scope>NUCLEOTIDE SEQUENCE [LARGE SCALE GENOMIC DNA]</scope>
</reference>
<dbReference type="SUPFAM" id="SSF63446">
    <property type="entry name" value="Type I dockerin domain"/>
    <property type="match status" value="1"/>
</dbReference>
<dbReference type="InterPro" id="IPR036439">
    <property type="entry name" value="Dockerin_dom_sf"/>
</dbReference>
<comment type="caution">
    <text evidence="1">The sequence shown here is derived from an EMBL/GenBank/DDBJ whole genome shotgun (WGS) entry which is preliminary data.</text>
</comment>
<evidence type="ECO:0000313" key="1">
    <source>
        <dbReference type="EMBL" id="OGF34050.1"/>
    </source>
</evidence>